<dbReference type="RefSeq" id="WP_164456038.1">
    <property type="nucleotide sequence ID" value="NZ_JAAIJQ010000118.1"/>
</dbReference>
<dbReference type="Proteomes" id="UP000483379">
    <property type="component" value="Unassembled WGS sequence"/>
</dbReference>
<keyword evidence="2" id="KW-1185">Reference proteome</keyword>
<gene>
    <name evidence="1" type="ORF">G3446_23865</name>
</gene>
<dbReference type="AlphaFoldDB" id="A0A6M0K855"/>
<organism evidence="1 2">
    <name type="scientific">Thiorhodococcus minor</name>
    <dbReference type="NCBI Taxonomy" id="57489"/>
    <lineage>
        <taxon>Bacteria</taxon>
        <taxon>Pseudomonadati</taxon>
        <taxon>Pseudomonadota</taxon>
        <taxon>Gammaproteobacteria</taxon>
        <taxon>Chromatiales</taxon>
        <taxon>Chromatiaceae</taxon>
        <taxon>Thiorhodococcus</taxon>
    </lineage>
</organism>
<evidence type="ECO:0000313" key="1">
    <source>
        <dbReference type="EMBL" id="NEV64867.1"/>
    </source>
</evidence>
<dbReference type="EMBL" id="JAAIJQ010000118">
    <property type="protein sequence ID" value="NEV64867.1"/>
    <property type="molecule type" value="Genomic_DNA"/>
</dbReference>
<protein>
    <submittedName>
        <fullName evidence="1">Uncharacterized protein</fullName>
    </submittedName>
</protein>
<accession>A0A6M0K855</accession>
<proteinExistence type="predicted"/>
<sequence length="81" mass="8804">MGERLAIARRSANAHRLPTCAGKASYAERNSAVATIIGIIKNVLGFRKFLLRGLHAVSRTGSLTLNFENGARGSRALKIRR</sequence>
<evidence type="ECO:0000313" key="2">
    <source>
        <dbReference type="Proteomes" id="UP000483379"/>
    </source>
</evidence>
<name>A0A6M0K855_9GAMM</name>
<comment type="caution">
    <text evidence="1">The sequence shown here is derived from an EMBL/GenBank/DDBJ whole genome shotgun (WGS) entry which is preliminary data.</text>
</comment>
<reference evidence="1 2" key="1">
    <citation type="submission" date="2020-02" db="EMBL/GenBank/DDBJ databases">
        <title>Genome sequences of Thiorhodococcus mannitoliphagus and Thiorhodococcus minor, purple sulfur photosynthetic bacteria in the gammaproteobacterial family, Chromatiaceae.</title>
        <authorList>
            <person name="Aviles F.A."/>
            <person name="Meyer T.E."/>
            <person name="Kyndt J.A."/>
        </authorList>
    </citation>
    <scope>NUCLEOTIDE SEQUENCE [LARGE SCALE GENOMIC DNA]</scope>
    <source>
        <strain evidence="1 2">DSM 11518</strain>
    </source>
</reference>